<reference evidence="1" key="1">
    <citation type="submission" date="2023-07" db="EMBL/GenBank/DDBJ databases">
        <title>Sorghum-associated microbial communities from plants grown in Nebraska, USA.</title>
        <authorList>
            <person name="Schachtman D."/>
        </authorList>
    </citation>
    <scope>NUCLEOTIDE SEQUENCE</scope>
    <source>
        <strain evidence="1">DS3754</strain>
    </source>
</reference>
<organism evidence="1 2">
    <name type="scientific">Variovorax boronicumulans</name>
    <dbReference type="NCBI Taxonomy" id="436515"/>
    <lineage>
        <taxon>Bacteria</taxon>
        <taxon>Pseudomonadati</taxon>
        <taxon>Pseudomonadota</taxon>
        <taxon>Betaproteobacteria</taxon>
        <taxon>Burkholderiales</taxon>
        <taxon>Comamonadaceae</taxon>
        <taxon>Variovorax</taxon>
    </lineage>
</organism>
<dbReference type="EMBL" id="JAUSRD010000017">
    <property type="protein sequence ID" value="MDP9896319.1"/>
    <property type="molecule type" value="Genomic_DNA"/>
</dbReference>
<evidence type="ECO:0000313" key="2">
    <source>
        <dbReference type="Proteomes" id="UP001242045"/>
    </source>
</evidence>
<comment type="caution">
    <text evidence="1">The sequence shown here is derived from an EMBL/GenBank/DDBJ whole genome shotgun (WGS) entry which is preliminary data.</text>
</comment>
<evidence type="ECO:0000313" key="1">
    <source>
        <dbReference type="EMBL" id="MDP9896319.1"/>
    </source>
</evidence>
<protein>
    <submittedName>
        <fullName evidence="1">Uncharacterized protein</fullName>
    </submittedName>
</protein>
<gene>
    <name evidence="1" type="ORF">J2W31_005454</name>
</gene>
<dbReference type="AlphaFoldDB" id="A0AAW8D0L6"/>
<name>A0AAW8D0L6_9BURK</name>
<sequence length="111" mass="12620">MFNKSGDPSSYLIHAIRQIQDWRIWLHANQNDASRLRLNSGLGLSGIRADLPGLIFIGRRSALPPGVEQRRHQMGRELNIKIHTYDYLVESVSGRALSLAAERLGWEDRQS</sequence>
<dbReference type="Proteomes" id="UP001242045">
    <property type="component" value="Unassembled WGS sequence"/>
</dbReference>
<proteinExistence type="predicted"/>
<dbReference type="RefSeq" id="WP_307686680.1">
    <property type="nucleotide sequence ID" value="NZ_JAUSRD010000017.1"/>
</dbReference>
<accession>A0AAW8D0L6</accession>